<evidence type="ECO:0000256" key="2">
    <source>
        <dbReference type="ARBA" id="ARBA00022649"/>
    </source>
</evidence>
<organism evidence="3 4">
    <name type="scientific">Leptolyngbya boryana NIES-2135</name>
    <dbReference type="NCBI Taxonomy" id="1973484"/>
    <lineage>
        <taxon>Bacteria</taxon>
        <taxon>Bacillati</taxon>
        <taxon>Cyanobacteriota</taxon>
        <taxon>Cyanophyceae</taxon>
        <taxon>Leptolyngbyales</taxon>
        <taxon>Leptolyngbyaceae</taxon>
        <taxon>Leptolyngbya group</taxon>
        <taxon>Leptolyngbya</taxon>
    </lineage>
</organism>
<dbReference type="AlphaFoldDB" id="A0A1Z4JJF0"/>
<gene>
    <name evidence="3" type="ORF">NIES2135_37230</name>
</gene>
<dbReference type="GO" id="GO:0006402">
    <property type="term" value="P:mRNA catabolic process"/>
    <property type="evidence" value="ECO:0007669"/>
    <property type="project" value="TreeGrafter"/>
</dbReference>
<evidence type="ECO:0000256" key="1">
    <source>
        <dbReference type="ARBA" id="ARBA00007521"/>
    </source>
</evidence>
<keyword evidence="2" id="KW-1277">Toxin-antitoxin system</keyword>
<dbReference type="GO" id="GO:0003677">
    <property type="term" value="F:DNA binding"/>
    <property type="evidence" value="ECO:0007669"/>
    <property type="project" value="InterPro"/>
</dbReference>
<sequence length="115" mass="12609">MPSTTTYEFGNVLLVPFPLSDQSTNKKRPAVVISSGAYHQAHPDLILIAVTSQISTPRFGDLIIQDWQSAGLLKASMIKPAITTIEQKLVIRKLGTLQSSDQQDLHQLLQTILGI</sequence>
<proteinExistence type="inferred from homology"/>
<dbReference type="Proteomes" id="UP000217895">
    <property type="component" value="Chromosome"/>
</dbReference>
<dbReference type="SUPFAM" id="SSF50118">
    <property type="entry name" value="Cell growth inhibitor/plasmid maintenance toxic component"/>
    <property type="match status" value="1"/>
</dbReference>
<evidence type="ECO:0008006" key="5">
    <source>
        <dbReference type="Google" id="ProtNLM"/>
    </source>
</evidence>
<dbReference type="Gene3D" id="2.30.30.110">
    <property type="match status" value="1"/>
</dbReference>
<evidence type="ECO:0000313" key="4">
    <source>
        <dbReference type="Proteomes" id="UP000217895"/>
    </source>
</evidence>
<dbReference type="InterPro" id="IPR003477">
    <property type="entry name" value="PemK-like"/>
</dbReference>
<dbReference type="PANTHER" id="PTHR33988">
    <property type="entry name" value="ENDORIBONUCLEASE MAZF-RELATED"/>
    <property type="match status" value="1"/>
</dbReference>
<comment type="similarity">
    <text evidence="1">Belongs to the PemK/MazF family.</text>
</comment>
<evidence type="ECO:0000313" key="3">
    <source>
        <dbReference type="EMBL" id="BAY56861.1"/>
    </source>
</evidence>
<dbReference type="PANTHER" id="PTHR33988:SF2">
    <property type="entry name" value="ENDORIBONUCLEASE MAZF"/>
    <property type="match status" value="1"/>
</dbReference>
<dbReference type="InterPro" id="IPR011067">
    <property type="entry name" value="Plasmid_toxin/cell-grow_inhib"/>
</dbReference>
<dbReference type="GO" id="GO:0004521">
    <property type="term" value="F:RNA endonuclease activity"/>
    <property type="evidence" value="ECO:0007669"/>
    <property type="project" value="TreeGrafter"/>
</dbReference>
<keyword evidence="4" id="KW-1185">Reference proteome</keyword>
<accession>A0A1Z4JJF0</accession>
<reference evidence="3 4" key="1">
    <citation type="submission" date="2017-06" db="EMBL/GenBank/DDBJ databases">
        <title>Genome sequencing of cyanobaciteial culture collection at National Institute for Environmental Studies (NIES).</title>
        <authorList>
            <person name="Hirose Y."/>
            <person name="Shimura Y."/>
            <person name="Fujisawa T."/>
            <person name="Nakamura Y."/>
            <person name="Kawachi M."/>
        </authorList>
    </citation>
    <scope>NUCLEOTIDE SEQUENCE [LARGE SCALE GENOMIC DNA]</scope>
    <source>
        <strain evidence="3 4">NIES-2135</strain>
    </source>
</reference>
<protein>
    <recommendedName>
        <fullName evidence="5">Type II toxin-antitoxin system PemK/MazF family toxin</fullName>
    </recommendedName>
</protein>
<name>A0A1Z4JJF0_LEPBY</name>
<dbReference type="EMBL" id="AP018203">
    <property type="protein sequence ID" value="BAY56861.1"/>
    <property type="molecule type" value="Genomic_DNA"/>
</dbReference>
<dbReference type="GO" id="GO:0016075">
    <property type="term" value="P:rRNA catabolic process"/>
    <property type="evidence" value="ECO:0007669"/>
    <property type="project" value="TreeGrafter"/>
</dbReference>
<dbReference type="Pfam" id="PF02452">
    <property type="entry name" value="PemK_toxin"/>
    <property type="match status" value="1"/>
</dbReference>